<evidence type="ECO:0000313" key="2">
    <source>
        <dbReference type="Proteomes" id="UP000014701"/>
    </source>
</evidence>
<sequence>MSMADEIRNKINKKKKVLSSEEQVRELINESISVSLLQYLQRLLAGEIPIDNMSDLARVYGIYKEVNNINDAMEGLSGQSTLPEINMRQERVLNEAVSGGKVDVNEEERLDVTDMSTEDVADLIRQMDLAQNKANEEAF</sequence>
<accession>S6B616</accession>
<proteinExistence type="predicted"/>
<dbReference type="EMBL" id="AP013029">
    <property type="protein sequence ID" value="BAN59542.1"/>
    <property type="molecule type" value="Genomic_DNA"/>
</dbReference>
<name>S6B616_9CAUD</name>
<gene>
    <name evidence="1" type="primary">orf139</name>
</gene>
<dbReference type="KEGG" id="vg:16511483"/>
<protein>
    <submittedName>
        <fullName evidence="1">Uncharacterized protein</fullName>
    </submittedName>
</protein>
<dbReference type="RefSeq" id="YP_008318310.1">
    <property type="nucleotide sequence ID" value="NC_021856.1"/>
</dbReference>
<dbReference type="Proteomes" id="UP000014701">
    <property type="component" value="Segment"/>
</dbReference>
<reference evidence="1 2" key="1">
    <citation type="submission" date="2013-02" db="EMBL/GenBank/DDBJ databases">
        <title>phiNIT1 genome sequensing.</title>
        <authorList>
            <person name="Ozaki T."/>
            <person name="Kaneko J."/>
        </authorList>
    </citation>
    <scope>NUCLEOTIDE SEQUENCE [LARGE SCALE GENOMIC DNA]</scope>
    <source>
        <strain evidence="1">PhiNIT1</strain>
    </source>
</reference>
<dbReference type="GeneID" id="16511483"/>
<evidence type="ECO:0000313" key="1">
    <source>
        <dbReference type="EMBL" id="BAN59542.1"/>
    </source>
</evidence>
<keyword evidence="2" id="KW-1185">Reference proteome</keyword>
<dbReference type="OrthoDB" id="16213at10239"/>
<organism evidence="1 2">
    <name type="scientific">Bacillus phage phiNIT1</name>
    <dbReference type="NCBI Taxonomy" id="207656"/>
    <lineage>
        <taxon>Viruses</taxon>
        <taxon>Duplodnaviria</taxon>
        <taxon>Heunggongvirae</taxon>
        <taxon>Uroviricota</taxon>
        <taxon>Caudoviricetes</taxon>
        <taxon>Herelleviridae</taxon>
        <taxon>Bastillevirinae</taxon>
        <taxon>Nitunavirus</taxon>
        <taxon>Nitunavirus NIT1</taxon>
    </lineage>
</organism>